<sequence>MKKEESSEPCYDDVEPCCLWRKEVGASVLQQLDTVEIELQGFKAEELKNEIRRDGLLYISGEHPTEKNKIRRFKKKIDVSKYEIKGIEAKFEGGKLHWEG</sequence>
<keyword evidence="2" id="KW-1185">Reference proteome</keyword>
<dbReference type="InterPro" id="IPR008978">
    <property type="entry name" value="HSP20-like_chaperone"/>
</dbReference>
<accession>A0ABR2RY29</accession>
<proteinExistence type="predicted"/>
<evidence type="ECO:0000313" key="1">
    <source>
        <dbReference type="EMBL" id="KAK9017614.1"/>
    </source>
</evidence>
<dbReference type="SUPFAM" id="SSF49764">
    <property type="entry name" value="HSP20-like chaperones"/>
    <property type="match status" value="1"/>
</dbReference>
<reference evidence="1 2" key="1">
    <citation type="journal article" date="2024" name="G3 (Bethesda)">
        <title>Genome assembly of Hibiscus sabdariffa L. provides insights into metabolisms of medicinal natural products.</title>
        <authorList>
            <person name="Kim T."/>
        </authorList>
    </citation>
    <scope>NUCLEOTIDE SEQUENCE [LARGE SCALE GENOMIC DNA]</scope>
    <source>
        <strain evidence="1">TK-2024</strain>
        <tissue evidence="1">Old leaves</tissue>
    </source>
</reference>
<organism evidence="1 2">
    <name type="scientific">Hibiscus sabdariffa</name>
    <name type="common">roselle</name>
    <dbReference type="NCBI Taxonomy" id="183260"/>
    <lineage>
        <taxon>Eukaryota</taxon>
        <taxon>Viridiplantae</taxon>
        <taxon>Streptophyta</taxon>
        <taxon>Embryophyta</taxon>
        <taxon>Tracheophyta</taxon>
        <taxon>Spermatophyta</taxon>
        <taxon>Magnoliopsida</taxon>
        <taxon>eudicotyledons</taxon>
        <taxon>Gunneridae</taxon>
        <taxon>Pentapetalae</taxon>
        <taxon>rosids</taxon>
        <taxon>malvids</taxon>
        <taxon>Malvales</taxon>
        <taxon>Malvaceae</taxon>
        <taxon>Malvoideae</taxon>
        <taxon>Hibiscus</taxon>
    </lineage>
</organism>
<evidence type="ECO:0000313" key="2">
    <source>
        <dbReference type="Proteomes" id="UP001396334"/>
    </source>
</evidence>
<dbReference type="Proteomes" id="UP001396334">
    <property type="component" value="Unassembled WGS sequence"/>
</dbReference>
<protein>
    <recommendedName>
        <fullName evidence="3">SHSP domain-containing protein</fullName>
    </recommendedName>
</protein>
<gene>
    <name evidence="1" type="ORF">V6N11_080090</name>
</gene>
<dbReference type="EMBL" id="JBBPBN010000020">
    <property type="protein sequence ID" value="KAK9017614.1"/>
    <property type="molecule type" value="Genomic_DNA"/>
</dbReference>
<comment type="caution">
    <text evidence="1">The sequence shown here is derived from an EMBL/GenBank/DDBJ whole genome shotgun (WGS) entry which is preliminary data.</text>
</comment>
<evidence type="ECO:0008006" key="3">
    <source>
        <dbReference type="Google" id="ProtNLM"/>
    </source>
</evidence>
<dbReference type="CDD" id="cd00298">
    <property type="entry name" value="ACD_sHsps_p23-like"/>
    <property type="match status" value="1"/>
</dbReference>
<dbReference type="Gene3D" id="2.60.40.790">
    <property type="match status" value="1"/>
</dbReference>
<name>A0ABR2RY29_9ROSI</name>